<evidence type="ECO:0000313" key="6">
    <source>
        <dbReference type="EMBL" id="PSH60030.1"/>
    </source>
</evidence>
<dbReference type="Pfam" id="PF13416">
    <property type="entry name" value="SBP_bac_8"/>
    <property type="match status" value="1"/>
</dbReference>
<dbReference type="Proteomes" id="UP000241158">
    <property type="component" value="Unassembled WGS sequence"/>
</dbReference>
<dbReference type="OrthoDB" id="9808332at2"/>
<evidence type="ECO:0000256" key="5">
    <source>
        <dbReference type="ARBA" id="ARBA00022764"/>
    </source>
</evidence>
<gene>
    <name evidence="6" type="ORF">CU100_04725</name>
</gene>
<dbReference type="AlphaFoldDB" id="A0A2P7B0N2"/>
<keyword evidence="3" id="KW-0813">Transport</keyword>
<dbReference type="InterPro" id="IPR006059">
    <property type="entry name" value="SBP"/>
</dbReference>
<evidence type="ECO:0008006" key="8">
    <source>
        <dbReference type="Google" id="ProtNLM"/>
    </source>
</evidence>
<organism evidence="6 7">
    <name type="scientific">Phyllobacterium endophyticum</name>
    <dbReference type="NCBI Taxonomy" id="1149773"/>
    <lineage>
        <taxon>Bacteria</taxon>
        <taxon>Pseudomonadati</taxon>
        <taxon>Pseudomonadota</taxon>
        <taxon>Alphaproteobacteria</taxon>
        <taxon>Hyphomicrobiales</taxon>
        <taxon>Phyllobacteriaceae</taxon>
        <taxon>Phyllobacterium</taxon>
    </lineage>
</organism>
<sequence length="449" mass="48689">MEGAMSGSNKTGLISRRALIGSTLAGFNLAALGSARTASTASGEKPAKLLVLGDNASWKGTILQDAIPAFTKDTGIDVEYVQLPMEALVVRCRAEMSGQGPTSFDIVQMGSSMVGWMHPYVEDHKSLLSAAAGQHASDFDISDFAPRTLDAVSVDGKLCGIPYRATVYILHYQKELLKAAGFAGAPATFAEFRAAAEALTRRGAPYRYGVGTCGRQGPAISNHFCPFLLSNGGSFYDLKTRTILIDTEEAIDALEYYGDLMTKHRVMPPEAVTWEWDEIIANGQNDRYAMSITLNASGTPLNKSKGSKTAGRWDWAVVPGSQRPEESKSPFFVWSFAVPSASRNKGWAFEFIQHITSKEWARRSMEKGNASARLSVLTDPDIVETYGWTAAAAAQMKTAQANPNDAHWGSLELDLRAGISGTLQGQTTARVALRAVADSWRRKFDRLKL</sequence>
<name>A0A2P7B0N2_9HYPH</name>
<dbReference type="Gene3D" id="3.40.190.10">
    <property type="entry name" value="Periplasmic binding protein-like II"/>
    <property type="match status" value="2"/>
</dbReference>
<evidence type="ECO:0000256" key="2">
    <source>
        <dbReference type="ARBA" id="ARBA00008520"/>
    </source>
</evidence>
<dbReference type="SUPFAM" id="SSF53850">
    <property type="entry name" value="Periplasmic binding protein-like II"/>
    <property type="match status" value="1"/>
</dbReference>
<keyword evidence="7" id="KW-1185">Reference proteome</keyword>
<accession>A0A2P7B0N2</accession>
<dbReference type="PANTHER" id="PTHR43649:SF34">
    <property type="entry name" value="ABC TRANSPORTER PERIPLASMIC-BINDING PROTEIN YCJN-RELATED"/>
    <property type="match status" value="1"/>
</dbReference>
<dbReference type="InterPro" id="IPR050490">
    <property type="entry name" value="Bact_solute-bd_prot1"/>
</dbReference>
<dbReference type="EMBL" id="PGGN01000001">
    <property type="protein sequence ID" value="PSH60030.1"/>
    <property type="molecule type" value="Genomic_DNA"/>
</dbReference>
<dbReference type="GO" id="GO:0042597">
    <property type="term" value="C:periplasmic space"/>
    <property type="evidence" value="ECO:0007669"/>
    <property type="project" value="UniProtKB-SubCell"/>
</dbReference>
<keyword evidence="4" id="KW-0732">Signal</keyword>
<dbReference type="PANTHER" id="PTHR43649">
    <property type="entry name" value="ARABINOSE-BINDING PROTEIN-RELATED"/>
    <property type="match status" value="1"/>
</dbReference>
<protein>
    <recommendedName>
        <fullName evidence="8">ABC transporter substrate-binding protein</fullName>
    </recommendedName>
</protein>
<keyword evidence="5" id="KW-0574">Periplasm</keyword>
<evidence type="ECO:0000256" key="3">
    <source>
        <dbReference type="ARBA" id="ARBA00022448"/>
    </source>
</evidence>
<evidence type="ECO:0000256" key="4">
    <source>
        <dbReference type="ARBA" id="ARBA00022729"/>
    </source>
</evidence>
<evidence type="ECO:0000256" key="1">
    <source>
        <dbReference type="ARBA" id="ARBA00004418"/>
    </source>
</evidence>
<proteinExistence type="inferred from homology"/>
<comment type="subcellular location">
    <subcellularLocation>
        <location evidence="1">Periplasm</location>
    </subcellularLocation>
</comment>
<reference evidence="7" key="1">
    <citation type="submission" date="2017-11" db="EMBL/GenBank/DDBJ databases">
        <authorList>
            <person name="Kuznetsova I."/>
            <person name="Sazanova A."/>
            <person name="Chirak E."/>
            <person name="Safronova V."/>
            <person name="Willems A."/>
        </authorList>
    </citation>
    <scope>NUCLEOTIDE SEQUENCE [LARGE SCALE GENOMIC DNA]</scope>
    <source>
        <strain evidence="7">PEPV15</strain>
    </source>
</reference>
<evidence type="ECO:0000313" key="7">
    <source>
        <dbReference type="Proteomes" id="UP000241158"/>
    </source>
</evidence>
<comment type="similarity">
    <text evidence="2">Belongs to the bacterial solute-binding protein 1 family.</text>
</comment>
<comment type="caution">
    <text evidence="6">The sequence shown here is derived from an EMBL/GenBank/DDBJ whole genome shotgun (WGS) entry which is preliminary data.</text>
</comment>